<evidence type="ECO:0000256" key="8">
    <source>
        <dbReference type="ARBA" id="ARBA00023315"/>
    </source>
</evidence>
<evidence type="ECO:0000313" key="11">
    <source>
        <dbReference type="EMBL" id="KXO12348.1"/>
    </source>
</evidence>
<evidence type="ECO:0000256" key="5">
    <source>
        <dbReference type="ARBA" id="ARBA00022741"/>
    </source>
</evidence>
<evidence type="ECO:0000256" key="9">
    <source>
        <dbReference type="HAMAP-Rule" id="MF_01886"/>
    </source>
</evidence>
<dbReference type="EMBL" id="LOCO01000001">
    <property type="protein sequence ID" value="KXO12348.1"/>
    <property type="molecule type" value="Genomic_DNA"/>
</dbReference>
<dbReference type="InterPro" id="IPR027417">
    <property type="entry name" value="P-loop_NTPase"/>
</dbReference>
<dbReference type="InterPro" id="IPR038321">
    <property type="entry name" value="TmcA_C_sf"/>
</dbReference>
<dbReference type="Pfam" id="PF08351">
    <property type="entry name" value="TmcA_N"/>
    <property type="match status" value="1"/>
</dbReference>
<dbReference type="Gene3D" id="3.40.50.300">
    <property type="entry name" value="P-loop containing nucleotide triphosphate hydrolases"/>
    <property type="match status" value="1"/>
</dbReference>
<evidence type="ECO:0000256" key="6">
    <source>
        <dbReference type="ARBA" id="ARBA00022840"/>
    </source>
</evidence>
<dbReference type="HAMAP" id="MF_01886">
    <property type="entry name" value="tRNA_acetyltr_TmcA"/>
    <property type="match status" value="1"/>
</dbReference>
<keyword evidence="5 9" id="KW-0547">Nucleotide-binding</keyword>
<dbReference type="PANTHER" id="PTHR10925:SF5">
    <property type="entry name" value="RNA CYTIDINE ACETYLTRANSFERASE"/>
    <property type="match status" value="1"/>
</dbReference>
<keyword evidence="4 9" id="KW-0819">tRNA processing</keyword>
<dbReference type="Pfam" id="PF13718">
    <property type="entry name" value="GNAT_acetyltr_2"/>
    <property type="match status" value="2"/>
</dbReference>
<dbReference type="EC" id="2.3.1.193" evidence="9"/>
<dbReference type="AlphaFoldDB" id="A0A137SIW9"/>
<evidence type="ECO:0000256" key="1">
    <source>
        <dbReference type="ARBA" id="ARBA00022490"/>
    </source>
</evidence>
<feature type="binding site" evidence="9">
    <location>
        <position position="360"/>
    </location>
    <ligand>
        <name>ATP</name>
        <dbReference type="ChEBI" id="CHEBI:30616"/>
    </ligand>
</feature>
<dbReference type="GO" id="GO:0051392">
    <property type="term" value="F:tRNA cytidine N4-acetyltransferase activity"/>
    <property type="evidence" value="ECO:0007669"/>
    <property type="project" value="UniProtKB-UniRule"/>
</dbReference>
<dbReference type="Gene3D" id="3.40.50.11040">
    <property type="match status" value="1"/>
</dbReference>
<feature type="domain" description="N-acetyltransferase" evidence="10">
    <location>
        <begin position="392"/>
        <end position="577"/>
    </location>
</feature>
<proteinExistence type="inferred from homology"/>
<evidence type="ECO:0000259" key="10">
    <source>
        <dbReference type="PROSITE" id="PS51186"/>
    </source>
</evidence>
<dbReference type="SUPFAM" id="SSF52540">
    <property type="entry name" value="P-loop containing nucleoside triphosphate hydrolases"/>
    <property type="match status" value="1"/>
</dbReference>
<dbReference type="InterPro" id="IPR013562">
    <property type="entry name" value="TmcA/NAT10_N"/>
</dbReference>
<keyword evidence="3 9" id="KW-0808">Transferase</keyword>
<dbReference type="InterPro" id="IPR000182">
    <property type="entry name" value="GNAT_dom"/>
</dbReference>
<dbReference type="InterPro" id="IPR016181">
    <property type="entry name" value="Acyl_CoA_acyltransferase"/>
</dbReference>
<protein>
    <recommendedName>
        <fullName evidence="9">tRNA(Met) cytidine acetyltransferase TmcA</fullName>
        <ecNumber evidence="9">2.3.1.193</ecNumber>
    </recommendedName>
</protein>
<evidence type="ECO:0000256" key="2">
    <source>
        <dbReference type="ARBA" id="ARBA00022555"/>
    </source>
</evidence>
<dbReference type="GO" id="GO:1904812">
    <property type="term" value="P:rRNA acetylation involved in maturation of SSU-rRNA"/>
    <property type="evidence" value="ECO:0007669"/>
    <property type="project" value="TreeGrafter"/>
</dbReference>
<dbReference type="InterPro" id="IPR032672">
    <property type="entry name" value="TmcA/NAT10/Kre33"/>
</dbReference>
<dbReference type="SUPFAM" id="SSF55729">
    <property type="entry name" value="Acyl-CoA N-acyltransferases (Nat)"/>
    <property type="match status" value="1"/>
</dbReference>
<dbReference type="GO" id="GO:0051391">
    <property type="term" value="P:tRNA acetylation"/>
    <property type="evidence" value="ECO:0007669"/>
    <property type="project" value="UniProtKB-UniRule"/>
</dbReference>
<keyword evidence="1 9" id="KW-0963">Cytoplasm</keyword>
<keyword evidence="7 9" id="KW-0694">RNA-binding</keyword>
<dbReference type="Proteomes" id="UP000070282">
    <property type="component" value="Unassembled WGS sequence"/>
</dbReference>
<dbReference type="Pfam" id="PF05127">
    <property type="entry name" value="NAT10_TcmA_helicase"/>
    <property type="match status" value="1"/>
</dbReference>
<dbReference type="CDD" id="cd04301">
    <property type="entry name" value="NAT_SF"/>
    <property type="match status" value="1"/>
</dbReference>
<dbReference type="Gene3D" id="3.40.630.30">
    <property type="match status" value="1"/>
</dbReference>
<dbReference type="PROSITE" id="PS51186">
    <property type="entry name" value="GNAT"/>
    <property type="match status" value="1"/>
</dbReference>
<evidence type="ECO:0000256" key="4">
    <source>
        <dbReference type="ARBA" id="ARBA00022694"/>
    </source>
</evidence>
<dbReference type="Gene3D" id="1.20.120.890">
    <property type="entry name" value="tRNA(Met) cytidine acetyltransferase, tail domain"/>
    <property type="match status" value="1"/>
</dbReference>
<dbReference type="RefSeq" id="WP_061330895.1">
    <property type="nucleotide sequence ID" value="NZ_LOCO01000001.1"/>
</dbReference>
<accession>A0A137SIW9</accession>
<evidence type="ECO:0000313" key="12">
    <source>
        <dbReference type="Proteomes" id="UP000070282"/>
    </source>
</evidence>
<evidence type="ECO:0000256" key="7">
    <source>
        <dbReference type="ARBA" id="ARBA00022884"/>
    </source>
</evidence>
<keyword evidence="2 9" id="KW-0820">tRNA-binding</keyword>
<comment type="catalytic activity">
    <reaction evidence="9">
        <text>cytidine(34) in elongator tRNA(Met) + acetyl-CoA + ATP + H2O = N(4)-acetylcytidine(34) in elongator tRNA(Met) + ADP + phosphate + CoA + H(+)</text>
        <dbReference type="Rhea" id="RHEA:43788"/>
        <dbReference type="Rhea" id="RHEA-COMP:10693"/>
        <dbReference type="Rhea" id="RHEA-COMP:10694"/>
        <dbReference type="ChEBI" id="CHEBI:15377"/>
        <dbReference type="ChEBI" id="CHEBI:15378"/>
        <dbReference type="ChEBI" id="CHEBI:30616"/>
        <dbReference type="ChEBI" id="CHEBI:43474"/>
        <dbReference type="ChEBI" id="CHEBI:57287"/>
        <dbReference type="ChEBI" id="CHEBI:57288"/>
        <dbReference type="ChEBI" id="CHEBI:74900"/>
        <dbReference type="ChEBI" id="CHEBI:82748"/>
        <dbReference type="ChEBI" id="CHEBI:456216"/>
        <dbReference type="EC" id="2.3.1.193"/>
    </reaction>
</comment>
<dbReference type="PATRIC" id="fig|1306954.6.peg.392"/>
<sequence>MTDTSREHPTADWQSLQARLRTIGHRRLILVEGSQENTCTWMHRQLSRMNTSHSLWVGRAEHAEAVGLPHLQANHYQQWLGRETSLLVWDGWQGNPPDAFAALAGTLQAGGLLFWLVPPLDRWRHYGDPDYVRTGLDQAEEHPFAARLAMVIGGDASIVRVQADDSGLANWPELPAHTAGFTPQTTDEQQQLLQHLVRFGQGRRRRPLVITADRGRGKSAAMGIAAARLLLAGREQVLVTAPSRDNVDTLFRHAVLELGEELAEQSESELVSRTGHRLSYMPVPELLAARPAAEVVLVDEAAGLPAHWLRDILLGWPRVAFATTVHGYEGTGRGFAIRFREILDRETPHWRGIPLHQPVRWAGDDPLEQLVFRLFLLAAEGAVEPVPEVADVDIQPWVPADASEQELSQAFGLLVDAHYRTTPADLRQWLDDPGAQSWRAVYRGQTVGVLWGTVEGGIEAGLAEQVAQGRRRLRGHLLAQSLASHGGFPEAASLKTLRVVRIAVVEQARHLGIGRQLVDAAAAACRGQGLDAIGTSFGGNDPLVRFWQACDFRVVRLGLRQEASTGEFPVQMMRGLSDAGASLETQLRTRFARHWQVLVPRHWSQLEPVLMGTLGADLPPDTGPDNNDRRDLNSFAHGYRGFELSLPMLQAVSAAPGVMAWLCQQPDFPLWCRAVLQGWSWAALQAALLCSGQRDGEQRLRGLACQLLQNGPEL</sequence>
<keyword evidence="8 9" id="KW-0012">Acyltransferase</keyword>
<organism evidence="11 12">
    <name type="scientific">Marinobacter excellens LAMA 842</name>
    <dbReference type="NCBI Taxonomy" id="1306954"/>
    <lineage>
        <taxon>Bacteria</taxon>
        <taxon>Pseudomonadati</taxon>
        <taxon>Pseudomonadota</taxon>
        <taxon>Gammaproteobacteria</taxon>
        <taxon>Pseudomonadales</taxon>
        <taxon>Marinobacteraceae</taxon>
        <taxon>Marinobacter</taxon>
    </lineage>
</organism>
<gene>
    <name evidence="9" type="primary">tmcA</name>
    <name evidence="11" type="ORF">J122_400</name>
</gene>
<comment type="caution">
    <text evidence="11">The sequence shown here is derived from an EMBL/GenBank/DDBJ whole genome shotgun (WGS) entry which is preliminary data.</text>
</comment>
<keyword evidence="12" id="KW-1185">Reference proteome</keyword>
<name>A0A137SIW9_9GAMM</name>
<dbReference type="InterPro" id="IPR024914">
    <property type="entry name" value="tRNA_acetyltr_TmcA"/>
</dbReference>
<dbReference type="GO" id="GO:0005524">
    <property type="term" value="F:ATP binding"/>
    <property type="evidence" value="ECO:0007669"/>
    <property type="project" value="UniProtKB-UniRule"/>
</dbReference>
<dbReference type="GO" id="GO:0000049">
    <property type="term" value="F:tRNA binding"/>
    <property type="evidence" value="ECO:0007669"/>
    <property type="project" value="UniProtKB-UniRule"/>
</dbReference>
<feature type="binding site" evidence="9">
    <location>
        <begin position="502"/>
        <end position="504"/>
    </location>
    <ligand>
        <name>acetyl-CoA</name>
        <dbReference type="ChEBI" id="CHEBI:57288"/>
    </ligand>
</feature>
<evidence type="ECO:0000256" key="3">
    <source>
        <dbReference type="ARBA" id="ARBA00022679"/>
    </source>
</evidence>
<keyword evidence="6 9" id="KW-0067">ATP-binding</keyword>
<comment type="caution">
    <text evidence="9">Lacks conserved residue(s) required for the propagation of feature annotation.</text>
</comment>
<reference evidence="12" key="1">
    <citation type="submission" date="2015-12" db="EMBL/GenBank/DDBJ databases">
        <authorList>
            <person name="Lima A."/>
            <person name="Farahani Zayas N."/>
            <person name="Castro Da Silva M.A."/>
            <person name="Cabral A."/>
            <person name="Pessatti M.L."/>
        </authorList>
    </citation>
    <scope>NUCLEOTIDE SEQUENCE [LARGE SCALE GENOMIC DNA]</scope>
    <source>
        <strain evidence="12">LAMA 842</strain>
    </source>
</reference>
<dbReference type="InterPro" id="IPR007807">
    <property type="entry name" value="TcmA/NAT10_helicase"/>
</dbReference>
<feature type="binding site" evidence="9">
    <location>
        <position position="189"/>
    </location>
    <ligand>
        <name>ATP</name>
        <dbReference type="ChEBI" id="CHEBI:30616"/>
    </ligand>
</feature>
<comment type="function">
    <text evidence="9">Catalyzes the formation of N(4)-acetylcytidine (ac(4)C) at the wobble position of tRNA(Met), by using acetyl-CoA as an acetyl donor and ATP (or GTP).</text>
</comment>
<dbReference type="PANTHER" id="PTHR10925">
    <property type="entry name" value="N-ACETYLTRANSFERASE 10"/>
    <property type="match status" value="1"/>
</dbReference>
<comment type="similarity">
    <text evidence="9">Belongs to the TmcA family.</text>
</comment>
<comment type="subcellular location">
    <subcellularLocation>
        <location evidence="9">Cytoplasm</location>
    </subcellularLocation>
</comment>
<dbReference type="GO" id="GO:1990883">
    <property type="term" value="F:18S rRNA cytidine N-acetyltransferase activity"/>
    <property type="evidence" value="ECO:0007669"/>
    <property type="project" value="TreeGrafter"/>
</dbReference>
<dbReference type="GO" id="GO:0002101">
    <property type="term" value="P:tRNA wobble cytosine modification"/>
    <property type="evidence" value="ECO:0007669"/>
    <property type="project" value="UniProtKB-UniRule"/>
</dbReference>
<dbReference type="GO" id="GO:0005737">
    <property type="term" value="C:cytoplasm"/>
    <property type="evidence" value="ECO:0007669"/>
    <property type="project" value="UniProtKB-SubCell"/>
</dbReference>